<feature type="transmembrane region" description="Helical" evidence="5">
    <location>
        <begin position="198"/>
        <end position="219"/>
    </location>
</feature>
<dbReference type="GO" id="GO:0016020">
    <property type="term" value="C:membrane"/>
    <property type="evidence" value="ECO:0007669"/>
    <property type="project" value="UniProtKB-SubCell"/>
</dbReference>
<name>H0E5L7_9ACTN</name>
<protein>
    <submittedName>
        <fullName evidence="7">Putative ABC-2 type transport system permease protein</fullName>
    </submittedName>
</protein>
<evidence type="ECO:0000256" key="5">
    <source>
        <dbReference type="SAM" id="Phobius"/>
    </source>
</evidence>
<keyword evidence="4 5" id="KW-0472">Membrane</keyword>
<keyword evidence="2 5" id="KW-0812">Transmembrane</keyword>
<evidence type="ECO:0000256" key="4">
    <source>
        <dbReference type="ARBA" id="ARBA00023136"/>
    </source>
</evidence>
<feature type="domain" description="ABC-2 type transporter transmembrane" evidence="6">
    <location>
        <begin position="38"/>
        <end position="185"/>
    </location>
</feature>
<keyword evidence="8" id="KW-1185">Reference proteome</keyword>
<evidence type="ECO:0000256" key="2">
    <source>
        <dbReference type="ARBA" id="ARBA00022692"/>
    </source>
</evidence>
<dbReference type="EMBL" id="AGUD01000191">
    <property type="protein sequence ID" value="EHN11052.1"/>
    <property type="molecule type" value="Genomic_DNA"/>
</dbReference>
<comment type="subcellular location">
    <subcellularLocation>
        <location evidence="1">Membrane</location>
        <topology evidence="1">Multi-pass membrane protein</topology>
    </subcellularLocation>
</comment>
<evidence type="ECO:0000313" key="8">
    <source>
        <dbReference type="Proteomes" id="UP000005143"/>
    </source>
</evidence>
<gene>
    <name evidence="7" type="ORF">PAI11_21120</name>
</gene>
<evidence type="ECO:0000256" key="1">
    <source>
        <dbReference type="ARBA" id="ARBA00004141"/>
    </source>
</evidence>
<feature type="transmembrane region" description="Helical" evidence="5">
    <location>
        <begin position="114"/>
        <end position="136"/>
    </location>
</feature>
<dbReference type="Proteomes" id="UP000005143">
    <property type="component" value="Unassembled WGS sequence"/>
</dbReference>
<evidence type="ECO:0000259" key="6">
    <source>
        <dbReference type="Pfam" id="PF01061"/>
    </source>
</evidence>
<organism evidence="7 8">
    <name type="scientific">Patulibacter medicamentivorans</name>
    <dbReference type="NCBI Taxonomy" id="1097667"/>
    <lineage>
        <taxon>Bacteria</taxon>
        <taxon>Bacillati</taxon>
        <taxon>Actinomycetota</taxon>
        <taxon>Thermoleophilia</taxon>
        <taxon>Solirubrobacterales</taxon>
        <taxon>Patulibacteraceae</taxon>
        <taxon>Patulibacter</taxon>
    </lineage>
</organism>
<accession>H0E5L7</accession>
<feature type="transmembrane region" description="Helical" evidence="5">
    <location>
        <begin position="38"/>
        <end position="61"/>
    </location>
</feature>
<evidence type="ECO:0000256" key="3">
    <source>
        <dbReference type="ARBA" id="ARBA00022989"/>
    </source>
</evidence>
<sequence>MPATVARLADRPPAVAVALRAVPAADQSVFDALGLRRYFAIAAVAMLLGMIGLLVTPIVLAEEIDKRTLEALLLAARGNEILTAKALVGIIYGSVATAGTVLLTRLSLPRPELFVLGALGLAVALVGFGLWLAYLFRSPDKLNTWMGLLLFPILTPAFLAGANLPPVADGILQALPTTQGMRLLVDGALDHDVFGNHLLAVAVLAAWALAGFALLSRILQRRGS</sequence>
<proteinExistence type="predicted"/>
<dbReference type="InterPro" id="IPR013525">
    <property type="entry name" value="ABC2_TM"/>
</dbReference>
<comment type="caution">
    <text evidence="7">The sequence shown here is derived from an EMBL/GenBank/DDBJ whole genome shotgun (WGS) entry which is preliminary data.</text>
</comment>
<dbReference type="Pfam" id="PF01061">
    <property type="entry name" value="ABC2_membrane"/>
    <property type="match status" value="1"/>
</dbReference>
<dbReference type="AlphaFoldDB" id="H0E5L7"/>
<evidence type="ECO:0000313" key="7">
    <source>
        <dbReference type="EMBL" id="EHN11052.1"/>
    </source>
</evidence>
<feature type="transmembrane region" description="Helical" evidence="5">
    <location>
        <begin position="82"/>
        <end position="102"/>
    </location>
</feature>
<reference evidence="7 8" key="1">
    <citation type="journal article" date="2013" name="Biodegradation">
        <title>Quantitative proteomic analysis of ibuprofen-degrading Patulibacter sp. strain I11.</title>
        <authorList>
            <person name="Almeida B."/>
            <person name="Kjeldal H."/>
            <person name="Lolas I."/>
            <person name="Knudsen A.D."/>
            <person name="Carvalho G."/>
            <person name="Nielsen K.L."/>
            <person name="Barreto Crespo M.T."/>
            <person name="Stensballe A."/>
            <person name="Nielsen J.L."/>
        </authorList>
    </citation>
    <scope>NUCLEOTIDE SEQUENCE [LARGE SCALE GENOMIC DNA]</scope>
    <source>
        <strain evidence="7 8">I11</strain>
    </source>
</reference>
<feature type="transmembrane region" description="Helical" evidence="5">
    <location>
        <begin position="148"/>
        <end position="168"/>
    </location>
</feature>
<dbReference type="GO" id="GO:0140359">
    <property type="term" value="F:ABC-type transporter activity"/>
    <property type="evidence" value="ECO:0007669"/>
    <property type="project" value="InterPro"/>
</dbReference>
<keyword evidence="3 5" id="KW-1133">Transmembrane helix</keyword>